<name>A0ABN1GUX6_9CAUL</name>
<dbReference type="Proteomes" id="UP001501352">
    <property type="component" value="Unassembled WGS sequence"/>
</dbReference>
<sequence length="89" mass="9139">MRGVSNADAANGPFREVGAGEAWISSLSLTAHLVALRLGPASGGIDGEEGAERVSVHGPPVVQFAFEPFDDSSVSRVASDMDQDRKAGG</sequence>
<dbReference type="EMBL" id="BAAAGA010000003">
    <property type="protein sequence ID" value="GAA0620414.1"/>
    <property type="molecule type" value="Genomic_DNA"/>
</dbReference>
<evidence type="ECO:0000313" key="2">
    <source>
        <dbReference type="Proteomes" id="UP001501352"/>
    </source>
</evidence>
<reference evidence="1 2" key="1">
    <citation type="journal article" date="2019" name="Int. J. Syst. Evol. Microbiol.">
        <title>The Global Catalogue of Microorganisms (GCM) 10K type strain sequencing project: providing services to taxonomists for standard genome sequencing and annotation.</title>
        <authorList>
            <consortium name="The Broad Institute Genomics Platform"/>
            <consortium name="The Broad Institute Genome Sequencing Center for Infectious Disease"/>
            <person name="Wu L."/>
            <person name="Ma J."/>
        </authorList>
    </citation>
    <scope>NUCLEOTIDE SEQUENCE [LARGE SCALE GENOMIC DNA]</scope>
    <source>
        <strain evidence="1 2">JCM 12928</strain>
    </source>
</reference>
<accession>A0ABN1GUX6</accession>
<keyword evidence="2" id="KW-1185">Reference proteome</keyword>
<proteinExistence type="predicted"/>
<gene>
    <name evidence="1" type="ORF">GCM10009422_15040</name>
</gene>
<organism evidence="1 2">
    <name type="scientific">Brevundimonas kwangchunensis</name>
    <dbReference type="NCBI Taxonomy" id="322163"/>
    <lineage>
        <taxon>Bacteria</taxon>
        <taxon>Pseudomonadati</taxon>
        <taxon>Pseudomonadota</taxon>
        <taxon>Alphaproteobacteria</taxon>
        <taxon>Caulobacterales</taxon>
        <taxon>Caulobacteraceae</taxon>
        <taxon>Brevundimonas</taxon>
    </lineage>
</organism>
<protein>
    <submittedName>
        <fullName evidence="1">Uncharacterized protein</fullName>
    </submittedName>
</protein>
<evidence type="ECO:0000313" key="1">
    <source>
        <dbReference type="EMBL" id="GAA0620414.1"/>
    </source>
</evidence>
<comment type="caution">
    <text evidence="1">The sequence shown here is derived from an EMBL/GenBank/DDBJ whole genome shotgun (WGS) entry which is preliminary data.</text>
</comment>